<protein>
    <submittedName>
        <fullName evidence="1">Uncharacterized protein</fullName>
    </submittedName>
</protein>
<reference evidence="1 2" key="1">
    <citation type="journal article" date="2020" name="Antonie Van Leeuwenhoek">
        <title>Rhodopirellula heiligendammensis sp. nov., Rhodopirellula pilleata sp. nov., and Rhodopirellula solitaria sp. nov. isolated from natural or artificial marine surfaces in Northern Germany and California, USA, and emended description of the genus Rhodopirellula.</title>
        <authorList>
            <person name="Kallscheuer N."/>
            <person name="Wiegand S."/>
            <person name="Jogler M."/>
            <person name="Boedeker C."/>
            <person name="Peeters S.H."/>
            <person name="Rast P."/>
            <person name="Heuer A."/>
            <person name="Jetten M.S.M."/>
            <person name="Rohde M."/>
            <person name="Jogler C."/>
        </authorList>
    </citation>
    <scope>NUCLEOTIDE SEQUENCE [LARGE SCALE GENOMIC DNA]</scope>
    <source>
        <strain evidence="1 2">Poly21</strain>
    </source>
</reference>
<accession>A0A5C6BXA2</accession>
<gene>
    <name evidence="1" type="ORF">Poly21_41490</name>
</gene>
<proteinExistence type="predicted"/>
<evidence type="ECO:0000313" key="2">
    <source>
        <dbReference type="Proteomes" id="UP000319908"/>
    </source>
</evidence>
<dbReference type="AlphaFoldDB" id="A0A5C6BXA2"/>
<dbReference type="RefSeq" id="WP_146408468.1">
    <property type="nucleotide sequence ID" value="NZ_SJPU01000002.1"/>
</dbReference>
<dbReference type="EMBL" id="SJPU01000002">
    <property type="protein sequence ID" value="TWU16940.1"/>
    <property type="molecule type" value="Genomic_DNA"/>
</dbReference>
<organism evidence="1 2">
    <name type="scientific">Allorhodopirellula heiligendammensis</name>
    <dbReference type="NCBI Taxonomy" id="2714739"/>
    <lineage>
        <taxon>Bacteria</taxon>
        <taxon>Pseudomonadati</taxon>
        <taxon>Planctomycetota</taxon>
        <taxon>Planctomycetia</taxon>
        <taxon>Pirellulales</taxon>
        <taxon>Pirellulaceae</taxon>
        <taxon>Allorhodopirellula</taxon>
    </lineage>
</organism>
<comment type="caution">
    <text evidence="1">The sequence shown here is derived from an EMBL/GenBank/DDBJ whole genome shotgun (WGS) entry which is preliminary data.</text>
</comment>
<evidence type="ECO:0000313" key="1">
    <source>
        <dbReference type="EMBL" id="TWU16940.1"/>
    </source>
</evidence>
<sequence length="303" mass="33941">MARSFGDQYEQSSDTIYACVQLRQRFVELLALYRRRNHYVGDDLVELGGRFEAEVVAASDLLVELPWATVLDVIERDLGILATDFTLTYSYDAELMPDAFDVFPGSPPCEGSVQSSARACQDWQKVIDVDRAMYPGWVLSECDLFLDVAKATMKNGGPSWMVLGLSSERESRLLQLNQHLLKIVDNEEVGTCHLAQVARIPSESPSGAAISRNLLDSITNWLQLPQKDKGPTKDQGKLVKFLIESGGRAKAANISTGCGFDWEDPRDGCRKMIKRLRTRLMQIEQDWDVLPEDRGEVALVSKH</sequence>
<name>A0A5C6BXA2_9BACT</name>
<keyword evidence="2" id="KW-1185">Reference proteome</keyword>
<dbReference type="Proteomes" id="UP000319908">
    <property type="component" value="Unassembled WGS sequence"/>
</dbReference>